<gene>
    <name evidence="2" type="ORF">OLW01_06725</name>
</gene>
<dbReference type="InterPro" id="IPR007553">
    <property type="entry name" value="2-thiour_desulf"/>
</dbReference>
<dbReference type="PIRSF" id="PIRSF037004">
    <property type="entry name" value="UCP037004"/>
    <property type="match status" value="1"/>
</dbReference>
<feature type="domain" description="DUF1722" evidence="1">
    <location>
        <begin position="193"/>
        <end position="309"/>
    </location>
</feature>
<accession>A0ABY7AT73</accession>
<protein>
    <submittedName>
        <fullName evidence="2">DUF523 and DUF1722 domain-containing protein</fullName>
    </submittedName>
</protein>
<dbReference type="PANTHER" id="PTHR30087">
    <property type="entry name" value="INNER MEMBRANE PROTEIN"/>
    <property type="match status" value="1"/>
</dbReference>
<dbReference type="InterPro" id="IPR017087">
    <property type="entry name" value="UCP037004"/>
</dbReference>
<dbReference type="Pfam" id="PF04463">
    <property type="entry name" value="2-thiour_desulf"/>
    <property type="match status" value="1"/>
</dbReference>
<dbReference type="EMBL" id="CP109965">
    <property type="protein sequence ID" value="WAJ71486.1"/>
    <property type="molecule type" value="Genomic_DNA"/>
</dbReference>
<reference evidence="2" key="1">
    <citation type="submission" date="2022-10" db="EMBL/GenBank/DDBJ databases">
        <title>Catenovulum adriacola sp. nov. isolated in the Harbour of Susak.</title>
        <authorList>
            <person name="Schoch T."/>
            <person name="Reich S.J."/>
            <person name="Stoeferle S."/>
            <person name="Flaiz M."/>
            <person name="Kazda M."/>
            <person name="Riedel C.U."/>
            <person name="Duerre P."/>
        </authorList>
    </citation>
    <scope>NUCLEOTIDE SEQUENCE</scope>
    <source>
        <strain evidence="2">TS8</strain>
    </source>
</reference>
<proteinExistence type="predicted"/>
<organism evidence="2 3">
    <name type="scientific">Catenovulum adriaticum</name>
    <dbReference type="NCBI Taxonomy" id="2984846"/>
    <lineage>
        <taxon>Bacteria</taxon>
        <taxon>Pseudomonadati</taxon>
        <taxon>Pseudomonadota</taxon>
        <taxon>Gammaproteobacteria</taxon>
        <taxon>Alteromonadales</taxon>
        <taxon>Alteromonadaceae</taxon>
        <taxon>Catenovulum</taxon>
    </lineage>
</organism>
<dbReference type="Pfam" id="PF08349">
    <property type="entry name" value="DUF1722"/>
    <property type="match status" value="1"/>
</dbReference>
<name>A0ABY7AT73_9ALTE</name>
<sequence length="316" mass="36577">MTTNKPLNIGISACLLGEKVRFDGGHKSLTFAQNTLSKYVNYHPICPEVGIGMSIPRKPIRLIDDNQIIKLVDSRDSSIDYTNKMNQFAEQKCQHMAHLNGFILTSKSPSCGMERMKVFDKDGNLQHRKGVGLFAKELMQQHPNLPVEEDGRLSDKSLRENFIERIYIHAQWQNQVAQSEQLKDLIDFHSCHKYQIMAHSYQAYKDLGKLVANHDKKPIEQLKEAYFSRLMQALKQIAGRKKHCNVLMHIQGYFKRDIKPHDKQELSRLILHYRQGLVPLLAPLTLIKHFLMLYPNEYLNQQSYFNPYPLEMGLSG</sequence>
<evidence type="ECO:0000313" key="3">
    <source>
        <dbReference type="Proteomes" id="UP001163726"/>
    </source>
</evidence>
<dbReference type="InterPro" id="IPR013560">
    <property type="entry name" value="DUF1722"/>
</dbReference>
<keyword evidence="3" id="KW-1185">Reference proteome</keyword>
<evidence type="ECO:0000259" key="1">
    <source>
        <dbReference type="Pfam" id="PF08349"/>
    </source>
</evidence>
<dbReference type="RefSeq" id="WP_268076006.1">
    <property type="nucleotide sequence ID" value="NZ_CP109965.1"/>
</dbReference>
<dbReference type="Proteomes" id="UP001163726">
    <property type="component" value="Chromosome"/>
</dbReference>
<dbReference type="PANTHER" id="PTHR30087:SF0">
    <property type="entry name" value="INNER MEMBRANE PROTEIN"/>
    <property type="match status" value="1"/>
</dbReference>
<evidence type="ECO:0000313" key="2">
    <source>
        <dbReference type="EMBL" id="WAJ71486.1"/>
    </source>
</evidence>